<dbReference type="InterPro" id="IPR002455">
    <property type="entry name" value="GPCR3_GABA-B"/>
</dbReference>
<dbReference type="Gene3D" id="3.40.50.2300">
    <property type="match status" value="2"/>
</dbReference>
<evidence type="ECO:0000256" key="2">
    <source>
        <dbReference type="ARBA" id="ARBA00022692"/>
    </source>
</evidence>
<feature type="transmembrane region" description="Helical" evidence="9">
    <location>
        <begin position="929"/>
        <end position="948"/>
    </location>
</feature>
<feature type="domain" description="Receptor ligand binding region" evidence="10">
    <location>
        <begin position="351"/>
        <end position="692"/>
    </location>
</feature>
<proteinExistence type="predicted"/>
<evidence type="ECO:0000313" key="11">
    <source>
        <dbReference type="EMBL" id="CAG9316059.1"/>
    </source>
</evidence>
<dbReference type="EMBL" id="CAJZBQ010000015">
    <property type="protein sequence ID" value="CAG9316059.1"/>
    <property type="molecule type" value="Genomic_DNA"/>
</dbReference>
<comment type="caution">
    <text evidence="11">The sequence shown here is derived from an EMBL/GenBank/DDBJ whole genome shotgun (WGS) entry which is preliminary data.</text>
</comment>
<evidence type="ECO:0000256" key="1">
    <source>
        <dbReference type="ARBA" id="ARBA00004370"/>
    </source>
</evidence>
<evidence type="ECO:0000259" key="10">
    <source>
        <dbReference type="Pfam" id="PF01094"/>
    </source>
</evidence>
<keyword evidence="5 9" id="KW-0472">Membrane</keyword>
<keyword evidence="12" id="KW-1185">Reference proteome</keyword>
<feature type="transmembrane region" description="Helical" evidence="9">
    <location>
        <begin position="1024"/>
        <end position="1044"/>
    </location>
</feature>
<reference evidence="11" key="1">
    <citation type="submission" date="2021-09" db="EMBL/GenBank/DDBJ databases">
        <authorList>
            <consortium name="AG Swart"/>
            <person name="Singh M."/>
            <person name="Singh A."/>
            <person name="Seah K."/>
            <person name="Emmerich C."/>
        </authorList>
    </citation>
    <scope>NUCLEOTIDE SEQUENCE</scope>
    <source>
        <strain evidence="11">ATCC30299</strain>
    </source>
</reference>
<dbReference type="SUPFAM" id="SSF53822">
    <property type="entry name" value="Periplasmic binding protein-like I"/>
    <property type="match status" value="1"/>
</dbReference>
<dbReference type="InterPro" id="IPR028082">
    <property type="entry name" value="Peripla_BP_I"/>
</dbReference>
<keyword evidence="2 9" id="KW-0812">Transmembrane</keyword>
<dbReference type="GO" id="GO:0038039">
    <property type="term" value="C:G protein-coupled receptor heterodimeric complex"/>
    <property type="evidence" value="ECO:0007669"/>
    <property type="project" value="TreeGrafter"/>
</dbReference>
<evidence type="ECO:0000256" key="4">
    <source>
        <dbReference type="ARBA" id="ARBA00023040"/>
    </source>
</evidence>
<keyword evidence="3 9" id="KW-1133">Transmembrane helix</keyword>
<accession>A0AAU9J5V8</accession>
<gene>
    <name evidence="11" type="ORF">BSTOLATCC_MIC15502</name>
</gene>
<dbReference type="Pfam" id="PF01094">
    <property type="entry name" value="ANF_receptor"/>
    <property type="match status" value="1"/>
</dbReference>
<comment type="subcellular location">
    <subcellularLocation>
        <location evidence="1">Membrane</location>
    </subcellularLocation>
</comment>
<evidence type="ECO:0000256" key="7">
    <source>
        <dbReference type="ARBA" id="ARBA00023180"/>
    </source>
</evidence>
<name>A0AAU9J5V8_9CILI</name>
<sequence length="1144" mass="130025">MKKFLICSIVMNFVLAIDVTIITSQFTLPFLQSYTFISPYNSVSLNCYNVSSSSDLAEYLSFLQDQAILDFTNSLIFSEIISYFSEKQNLLHVELNAFYSLSAKNSFSLAIPIQNEILSTYQLLKSLNLYYYGIIYLQEYNDQYVDLIDSATVALILPHKYSDDYLKILLNRYIRYSSVNTIILLLPGKLSAQILQVAGTDFEDLGFVWILMPIADYLQYSESTSLEDNGPILMYSSLTSLESKLSLFYEILNICSERSIGLIKCFEESLDFDENHDLLANYDILNTQNSTYINVGSATINSCTITDALKWSHGSKLEKTITISQDAGLYSAAGAYLSFLVPSYNGNELGVNYVNNNSTILKGFKLKRNSYNFGSLYYNKTFMDAEFERSKSQLKTLMIAPALSDVAIHLYQTMQDNSLILPMIGYSTTVDKLSSPITFPMFSRVNMASGYIGYVLGIILKYFGWSKVGVLYLNNVFAQNVFSAFKTQCEQVNLQITNEGNEMLPDNSPSWTYEEIDPVLSYLGKSDARIILMICYTQDATSILTRMWELGYHGDNRVYIAVGWLASSMVMQDKSSASYNETQLHILRESLRGALMFFPVSYAGAFGQKVYNDYLYNYKSDPIGYTGFAFDSILASAYAIEQVIAQGKDYNNPSILMSAIRNIRFTGATGLVKIEQNTNDRATMDHSIYNCQEISPDSWEIKIVGVYSPTGSQVFTYYESIIWPDGTINTPPDSPKPRSCPFDNSQVKSSITGHIMVCLIGTIILLVAVLSSLFTWKYWKSVIYSEIDKRTEMTFYDMMAISRILIEFFQLVGIAPEIPAIFHVIKFVGNALSLNLDKMYRIDRTYFWISIQAVFAAIGMAFVIRIAYIVKIHVPFLKVIMSIIWDLFYVAILSTLMNIFVCKNGIGKELDETYLYFDCYTTCWGGKHLVYAVIAFTISVIYVLLAVIERPRWQTSNSNEQNVQLLPSFLTVKSLVFTLLIVVKKMVNTDIPELYLAFFLFICICYLVIIIYEKPYNLKILNLWYMLSMMALCWLNFIGILYYIMAEENIALWLSLVAVGWSCVCCGGLAYQKSKKLYWPFNSGFGKNTNLFKFAFKNSSIMDAKKIKHQLRILKLENSPTLNEITFGNRKDIAEKTPKISVAN</sequence>
<dbReference type="GO" id="GO:0004965">
    <property type="term" value="F:G protein-coupled GABA receptor activity"/>
    <property type="evidence" value="ECO:0007669"/>
    <property type="project" value="InterPro"/>
</dbReference>
<keyword evidence="7" id="KW-0325">Glycoprotein</keyword>
<dbReference type="Proteomes" id="UP001162131">
    <property type="component" value="Unassembled WGS sequence"/>
</dbReference>
<organism evidence="11 12">
    <name type="scientific">Blepharisma stoltei</name>
    <dbReference type="NCBI Taxonomy" id="1481888"/>
    <lineage>
        <taxon>Eukaryota</taxon>
        <taxon>Sar</taxon>
        <taxon>Alveolata</taxon>
        <taxon>Ciliophora</taxon>
        <taxon>Postciliodesmatophora</taxon>
        <taxon>Heterotrichea</taxon>
        <taxon>Heterotrichida</taxon>
        <taxon>Blepharismidae</taxon>
        <taxon>Blepharisma</taxon>
    </lineage>
</organism>
<evidence type="ECO:0000256" key="8">
    <source>
        <dbReference type="ARBA" id="ARBA00023224"/>
    </source>
</evidence>
<keyword evidence="8" id="KW-0807">Transducer</keyword>
<protein>
    <recommendedName>
        <fullName evidence="10">Receptor ligand binding region domain-containing protein</fullName>
    </recommendedName>
</protein>
<feature type="transmembrane region" description="Helical" evidence="9">
    <location>
        <begin position="845"/>
        <end position="867"/>
    </location>
</feature>
<feature type="transmembrane region" description="Helical" evidence="9">
    <location>
        <begin position="754"/>
        <end position="779"/>
    </location>
</feature>
<evidence type="ECO:0000313" key="12">
    <source>
        <dbReference type="Proteomes" id="UP001162131"/>
    </source>
</evidence>
<dbReference type="PANTHER" id="PTHR10519:SF20">
    <property type="entry name" value="G-PROTEIN COUPLED RECEPTOR 156-RELATED"/>
    <property type="match status" value="1"/>
</dbReference>
<feature type="transmembrane region" description="Helical" evidence="9">
    <location>
        <begin position="1050"/>
        <end position="1071"/>
    </location>
</feature>
<keyword evidence="4" id="KW-0297">G-protein coupled receptor</keyword>
<evidence type="ECO:0000256" key="9">
    <source>
        <dbReference type="SAM" id="Phobius"/>
    </source>
</evidence>
<evidence type="ECO:0000256" key="3">
    <source>
        <dbReference type="ARBA" id="ARBA00022989"/>
    </source>
</evidence>
<evidence type="ECO:0000256" key="5">
    <source>
        <dbReference type="ARBA" id="ARBA00023136"/>
    </source>
</evidence>
<feature type="transmembrane region" description="Helical" evidence="9">
    <location>
        <begin position="994"/>
        <end position="1012"/>
    </location>
</feature>
<dbReference type="InterPro" id="IPR001828">
    <property type="entry name" value="ANF_lig-bd_rcpt"/>
</dbReference>
<feature type="transmembrane region" description="Helical" evidence="9">
    <location>
        <begin position="963"/>
        <end position="982"/>
    </location>
</feature>
<dbReference type="AlphaFoldDB" id="A0AAU9J5V8"/>
<dbReference type="PANTHER" id="PTHR10519">
    <property type="entry name" value="GABA-B RECEPTOR"/>
    <property type="match status" value="1"/>
</dbReference>
<keyword evidence="6" id="KW-0675">Receptor</keyword>
<evidence type="ECO:0000256" key="6">
    <source>
        <dbReference type="ARBA" id="ARBA00023170"/>
    </source>
</evidence>
<feature type="transmembrane region" description="Helical" evidence="9">
    <location>
        <begin position="879"/>
        <end position="901"/>
    </location>
</feature>